<gene>
    <name evidence="1" type="primary">recJ</name>
    <name evidence="1" type="ORF">P5658_18050</name>
</gene>
<evidence type="ECO:0000313" key="2">
    <source>
        <dbReference type="Proteomes" id="UP001217185"/>
    </source>
</evidence>
<sequence length="577" mass="65917">MEYRLIGDNDYNFDPLANILKNRGIEDPKLFVNVDQSSVIHYSKLNNIDKAADCLIKHLKNKNKLFVQVDSDVDGYTSSSIIINYIKKICPKANIHYRIQDGKEHGIFIDTIPDDVDLVMIPDAGSSQFEEHETLNKRGADIIVIDHHECERVSEHAIVVNNQLSPDYSNKTLTGAGMAYKFCQAVDEKLNKNEAEQFLDLVSIGNIADSADSRNLETRYFMNEGLKKIKHPLLKKLFKKQEFSTKGDKNIQNTQFFINPLINAAIRVGSSEEKDQMMRAFLLSKEKVPYKKRGQNDTELVSIHDDTVRILGNLKAKQKRIVDAAGVEIKNRIEEKSLTANKVLIVYIEGILDKSLTGLVANQLAEEYKKPVLLARNDPEKGKDILSGSIRGYDKGFIKDFKKELIDTGLFEFVEGHPNAAGFAIKRQNLILVNKVLNEKFKDINIEEDIQNVDFEIPAKRLRKEFILQLDGYKNYWGYKVEEPLIAITDLEIEVEQIEHLGKKNKTTVKFKHGDIEYIRFKSDENYFNQLTASNGTLVINVIGKAKANEYKGKKTPQIEIYELEVVRTKQKEQLVF</sequence>
<keyword evidence="1" id="KW-0269">Exonuclease</keyword>
<reference evidence="1" key="1">
    <citation type="submission" date="2025-02" db="EMBL/GenBank/DDBJ databases">
        <title>Complete genome sequences of 52 Bacillus and Priestia strains isolated from West-African fermentations and 26 reference strains from the DSMZ collection.</title>
        <authorList>
            <person name="Wiedenbein E.S."/>
            <person name="Canoy T.S."/>
            <person name="Hui Y."/>
            <person name="Parkouda C."/>
            <person name="Dawende C."/>
            <person name="Ametefe E."/>
            <person name="Jespersen L."/>
            <person name="Nielsen D.S."/>
        </authorList>
    </citation>
    <scope>NUCLEOTIDE SEQUENCE</scope>
    <source>
        <strain evidence="1">PRO122</strain>
    </source>
</reference>
<organism evidence="1 2">
    <name type="scientific">Bacillus subtilis</name>
    <dbReference type="NCBI Taxonomy" id="1423"/>
    <lineage>
        <taxon>Bacteria</taxon>
        <taxon>Bacillati</taxon>
        <taxon>Bacillota</taxon>
        <taxon>Bacilli</taxon>
        <taxon>Bacillales</taxon>
        <taxon>Bacillaceae</taxon>
        <taxon>Bacillus</taxon>
    </lineage>
</organism>
<evidence type="ECO:0000313" key="1">
    <source>
        <dbReference type="EMBL" id="XRL91095.1"/>
    </source>
</evidence>
<name>A0AC62A422_BACIU</name>
<accession>A0AC62A422</accession>
<dbReference type="EMBL" id="CP121756">
    <property type="protein sequence ID" value="XRL91095.1"/>
    <property type="molecule type" value="Genomic_DNA"/>
</dbReference>
<proteinExistence type="predicted"/>
<dbReference type="Proteomes" id="UP001217185">
    <property type="component" value="Chromosome"/>
</dbReference>
<keyword evidence="1" id="KW-0378">Hydrolase</keyword>
<protein>
    <submittedName>
        <fullName evidence="1">Single-stranded-DNA-specific exonuclease RecJ</fullName>
    </submittedName>
</protein>
<keyword evidence="1" id="KW-0540">Nuclease</keyword>